<dbReference type="GO" id="GO:0005975">
    <property type="term" value="P:carbohydrate metabolic process"/>
    <property type="evidence" value="ECO:0007669"/>
    <property type="project" value="InterPro"/>
</dbReference>
<protein>
    <submittedName>
        <fullName evidence="2">Uncharacterized protein</fullName>
    </submittedName>
</protein>
<comment type="caution">
    <text evidence="2">The sequence shown here is derived from an EMBL/GenBank/DDBJ whole genome shotgun (WGS) entry which is preliminary data.</text>
</comment>
<keyword evidence="1" id="KW-0732">Signal</keyword>
<dbReference type="AlphaFoldDB" id="A0A316D8G3"/>
<dbReference type="RefSeq" id="WP_109690847.1">
    <property type="nucleotide sequence ID" value="NZ_QGGL01000019.1"/>
</dbReference>
<evidence type="ECO:0000313" key="3">
    <source>
        <dbReference type="Proteomes" id="UP000245634"/>
    </source>
</evidence>
<dbReference type="Proteomes" id="UP000245634">
    <property type="component" value="Unassembled WGS sequence"/>
</dbReference>
<evidence type="ECO:0000313" key="2">
    <source>
        <dbReference type="EMBL" id="PWK06658.1"/>
    </source>
</evidence>
<reference evidence="2 3" key="1">
    <citation type="submission" date="2018-05" db="EMBL/GenBank/DDBJ databases">
        <title>Genomic Encyclopedia of Type Strains, Phase IV (KMG-IV): sequencing the most valuable type-strain genomes for metagenomic binning, comparative biology and taxonomic classification.</title>
        <authorList>
            <person name="Goeker M."/>
        </authorList>
    </citation>
    <scope>NUCLEOTIDE SEQUENCE [LARGE SCALE GENOMIC DNA]</scope>
    <source>
        <strain evidence="2 3">DSM 18773</strain>
    </source>
</reference>
<dbReference type="SUPFAM" id="SSF48208">
    <property type="entry name" value="Six-hairpin glycosidases"/>
    <property type="match status" value="2"/>
</dbReference>
<accession>A0A316D8G3</accession>
<dbReference type="OrthoDB" id="9795873at2"/>
<dbReference type="EMBL" id="QGGL01000019">
    <property type="protein sequence ID" value="PWK06658.1"/>
    <property type="molecule type" value="Genomic_DNA"/>
</dbReference>
<organism evidence="2 3">
    <name type="scientific">Tumebacillus permanentifrigoris</name>
    <dbReference type="NCBI Taxonomy" id="378543"/>
    <lineage>
        <taxon>Bacteria</taxon>
        <taxon>Bacillati</taxon>
        <taxon>Bacillota</taxon>
        <taxon>Bacilli</taxon>
        <taxon>Bacillales</taxon>
        <taxon>Alicyclobacillaceae</taxon>
        <taxon>Tumebacillus</taxon>
    </lineage>
</organism>
<sequence>MKMIGAFVAAALLATWATPAAASGIPINMKHLNDLNEDVTVGGTDMLLTHVYSEYPDYKWVDASGEGVACVDDVARAAVVYLNQYEQTRDIRSLKSAKKALNFVMHMQAEDGEFYNFVNRDLSINTTGSTSKKSFSWWAARGMWSLGLGARVLSDTDPEYASKLQQHFLLANQALQRTVNSKYGQYQDLHGKKVPAWVEGTDAMSNALLGLAEFYQIQPREEVRDSMQKLGRALSEFQYGDYDQYPYGAHLDWTGSATLWHAWGSGQTFALAKAGRVLGNQNWIQSAKQEADQLFSHLLVTGMIKEMAPTPNKNEQIAYGVNMLTQGFLEVYTATQDPIYAKSAGLAASWFTGNNDANFNMYEPSTGMGYDGLNGDTRKVNVNSGAESTIEALMALQAVNRVELSTNYLYAKTFNRQVPVTYEAEGFEAVVGHPTLMQPKDAWTGDALYSGGLMSLQNGDAIQKTIFVNQEGDYLLYSALVKPNQSAAKAKVKVLVDGVVVGTVQDLRSSDQEYLTQVKLTDRIQLAAGPHTVRIQLEADAQGKPVGFDTIVLQPTIESAYFYNGTNRLLKLERNLVEKKNTFRELF</sequence>
<feature type="chain" id="PRO_5016321697" evidence="1">
    <location>
        <begin position="23"/>
        <end position="587"/>
    </location>
</feature>
<feature type="signal peptide" evidence="1">
    <location>
        <begin position="1"/>
        <end position="22"/>
    </location>
</feature>
<dbReference type="InterPro" id="IPR008928">
    <property type="entry name" value="6-hairpin_glycosidase_sf"/>
</dbReference>
<evidence type="ECO:0000256" key="1">
    <source>
        <dbReference type="SAM" id="SignalP"/>
    </source>
</evidence>
<name>A0A316D8G3_9BACL</name>
<keyword evidence="3" id="KW-1185">Reference proteome</keyword>
<gene>
    <name evidence="2" type="ORF">C7459_11982</name>
</gene>
<proteinExistence type="predicted"/>
<dbReference type="Gene3D" id="2.60.120.260">
    <property type="entry name" value="Galactose-binding domain-like"/>
    <property type="match status" value="1"/>
</dbReference>